<comment type="caution">
    <text evidence="6">The sequence shown here is derived from an EMBL/GenBank/DDBJ whole genome shotgun (WGS) entry which is preliminary data.</text>
</comment>
<keyword evidence="3" id="KW-0813">Transport</keyword>
<dbReference type="EMBL" id="JBBCAQ010000020">
    <property type="protein sequence ID" value="KAK7593072.1"/>
    <property type="molecule type" value="Genomic_DNA"/>
</dbReference>
<gene>
    <name evidence="6" type="ORF">V9T40_007824</name>
</gene>
<evidence type="ECO:0000256" key="2">
    <source>
        <dbReference type="ARBA" id="ARBA00010704"/>
    </source>
</evidence>
<dbReference type="InterPro" id="IPR029705">
    <property type="entry name" value="VPS35L"/>
</dbReference>
<keyword evidence="7" id="KW-1185">Reference proteome</keyword>
<comment type="subcellular location">
    <subcellularLocation>
        <location evidence="1">Endosome</location>
    </subcellularLocation>
</comment>
<proteinExistence type="inferred from homology"/>
<keyword evidence="4" id="KW-0967">Endosome</keyword>
<accession>A0AAN9TK34</accession>
<evidence type="ECO:0000313" key="6">
    <source>
        <dbReference type="EMBL" id="KAK7593072.1"/>
    </source>
</evidence>
<dbReference type="GO" id="GO:0032456">
    <property type="term" value="P:endocytic recycling"/>
    <property type="evidence" value="ECO:0007669"/>
    <property type="project" value="InterPro"/>
</dbReference>
<dbReference type="GO" id="GO:0015031">
    <property type="term" value="P:protein transport"/>
    <property type="evidence" value="ECO:0007669"/>
    <property type="project" value="UniProtKB-KW"/>
</dbReference>
<keyword evidence="5" id="KW-0653">Protein transport</keyword>
<dbReference type="Proteomes" id="UP001367676">
    <property type="component" value="Unassembled WGS sequence"/>
</dbReference>
<evidence type="ECO:0000313" key="7">
    <source>
        <dbReference type="Proteomes" id="UP001367676"/>
    </source>
</evidence>
<dbReference type="PANTHER" id="PTHR13673">
    <property type="entry name" value="ESOPHAGEAL CANCER ASSOCIATED PROTEIN"/>
    <property type="match status" value="1"/>
</dbReference>
<sequence length="970" mass="112144">MTCGTPGTPDYVDFRPFEWKTRLDSTKILLKHELVRVRVDLHPLQRFSSQTDHATAGQSDGIKDPLGSLLDGNDPLSLLQKQAINQLFDELSDDSEATDVKLVHQLIHNGAGTSSSKPRPPKAKLPRTFKSRAIKRNINCEDYNTDATIDIHRLKLEISEHLAFDGEFLRKFRRLKPSELVMEMENFHEDMVRAWKKEERVEALKIVIVCAKLSMDTENPILYPLKYVCLSDILSKFGEQVYERLKIKEEIFISSLTSPKDPRKPASTKPPGTAQETCLNWFYKIASVRELVPRLYAEAALLRSYSFLEDGRMITELKKLTKLTRAVGDLIVNLYLRCYLCQMGMECEINLVLYNYFRENFDEFMITLNSFLSRDDFDDKINLNRYLETLLPGLEWLLKGITDRDPHVQDMLLRLFRNMPNNSIMLLTALKGFTEDFIVLNIDNLLEWLLSPELAEVPKYKHLMSLGKMCENIQTKSADCIPDKVLKTVWDETERLTDTSEYLNVVELWLPLSQNCLPTERVNSILQIFGPHVAREQSVERHSTRVENVVRNLTRYADDFHLLFISEHFIPFLNTIPNIQLRVTVCKIIMEALVQRSDCTFICDSVTLNSVMIVARTVHDSIRMSTVDDERKQIGNLLANFVRHVRFRDDFVRQMEFYSQARMIFYQLDIVLETLVHCINWLCFEQLKSVKGNHDPASLEFAQSCVAYNFITIPTLESPVTRLQLLIISGQVALANQCLDMEAINTMKKFNDIRIDATSTDRIRADFTFERTAHKEIIFKSYALQMMSILIVMPDDPDGKSVFRLCSRLYRAINSFEWKDPMMQPSLVIMLMRMYSAGYQEVYPYHFLNVDSNDTLYGPDELFRQKMDTAINVLMHDAIRSIIQLRLNNHYASLMLIVEELLAIIFAFGDLTNKSLAVLSIQLWDFCKQIPFNTKVLMTVQYLQDEIDTLARAVESRAGCHSAVPNFIII</sequence>
<evidence type="ECO:0000256" key="4">
    <source>
        <dbReference type="ARBA" id="ARBA00022753"/>
    </source>
</evidence>
<dbReference type="AlphaFoldDB" id="A0AAN9TK34"/>
<dbReference type="GO" id="GO:0005768">
    <property type="term" value="C:endosome"/>
    <property type="evidence" value="ECO:0007669"/>
    <property type="project" value="UniProtKB-SubCell"/>
</dbReference>
<comment type="similarity">
    <text evidence="2">Belongs to the VPS35L family.</text>
</comment>
<protein>
    <submittedName>
        <fullName evidence="6">Uncharacterized protein</fullName>
    </submittedName>
</protein>
<dbReference type="PANTHER" id="PTHR13673:SF0">
    <property type="entry name" value="VPS35 ENDOSOMAL PROTEIN-SORTING FACTOR-LIKE"/>
    <property type="match status" value="1"/>
</dbReference>
<organism evidence="6 7">
    <name type="scientific">Parthenolecanium corni</name>
    <dbReference type="NCBI Taxonomy" id="536013"/>
    <lineage>
        <taxon>Eukaryota</taxon>
        <taxon>Metazoa</taxon>
        <taxon>Ecdysozoa</taxon>
        <taxon>Arthropoda</taxon>
        <taxon>Hexapoda</taxon>
        <taxon>Insecta</taxon>
        <taxon>Pterygota</taxon>
        <taxon>Neoptera</taxon>
        <taxon>Paraneoptera</taxon>
        <taxon>Hemiptera</taxon>
        <taxon>Sternorrhyncha</taxon>
        <taxon>Coccoidea</taxon>
        <taxon>Coccidae</taxon>
        <taxon>Parthenolecanium</taxon>
    </lineage>
</organism>
<evidence type="ECO:0000256" key="1">
    <source>
        <dbReference type="ARBA" id="ARBA00004177"/>
    </source>
</evidence>
<evidence type="ECO:0000256" key="3">
    <source>
        <dbReference type="ARBA" id="ARBA00022448"/>
    </source>
</evidence>
<evidence type="ECO:0000256" key="5">
    <source>
        <dbReference type="ARBA" id="ARBA00022927"/>
    </source>
</evidence>
<reference evidence="6 7" key="1">
    <citation type="submission" date="2024-03" db="EMBL/GenBank/DDBJ databases">
        <title>Adaptation during the transition from Ophiocordyceps entomopathogen to insect associate is accompanied by gene loss and intensified selection.</title>
        <authorList>
            <person name="Ward C.M."/>
            <person name="Onetto C.A."/>
            <person name="Borneman A.R."/>
        </authorList>
    </citation>
    <scope>NUCLEOTIDE SEQUENCE [LARGE SCALE GENOMIC DNA]</scope>
    <source>
        <strain evidence="6">AWRI1</strain>
        <tissue evidence="6">Single Adult Female</tissue>
    </source>
</reference>
<name>A0AAN9TK34_9HEMI</name>